<dbReference type="Gene3D" id="3.30.420.10">
    <property type="entry name" value="Ribonuclease H-like superfamily/Ribonuclease H"/>
    <property type="match status" value="1"/>
</dbReference>
<proteinExistence type="predicted"/>
<dbReference type="GO" id="GO:0006139">
    <property type="term" value="P:nucleobase-containing compound metabolic process"/>
    <property type="evidence" value="ECO:0007669"/>
    <property type="project" value="InterPro"/>
</dbReference>
<name>A0A0K1PIE5_9BACT</name>
<reference evidence="2 3" key="1">
    <citation type="submission" date="2015-08" db="EMBL/GenBank/DDBJ databases">
        <authorList>
            <person name="Babu N.S."/>
            <person name="Beckwith C.J."/>
            <person name="Beseler K.G."/>
            <person name="Brison A."/>
            <person name="Carone J.V."/>
            <person name="Caskin T.P."/>
            <person name="Diamond M."/>
            <person name="Durham M.E."/>
            <person name="Foxe J.M."/>
            <person name="Go M."/>
            <person name="Henderson B.A."/>
            <person name="Jones I.B."/>
            <person name="McGettigan J.A."/>
            <person name="Micheletti S.J."/>
            <person name="Nasrallah M.E."/>
            <person name="Ortiz D."/>
            <person name="Piller C.R."/>
            <person name="Privatt S.R."/>
            <person name="Schneider S.L."/>
            <person name="Sharp S."/>
            <person name="Smith T.C."/>
            <person name="Stanton J.D."/>
            <person name="Ullery H.E."/>
            <person name="Wilson R.J."/>
            <person name="Serrano M.G."/>
            <person name="Buck G."/>
            <person name="Lee V."/>
            <person name="Wang Y."/>
            <person name="Carvalho R."/>
            <person name="Voegtly L."/>
            <person name="Shi R."/>
            <person name="Duckworth R."/>
            <person name="Johnson A."/>
            <person name="Loviza R."/>
            <person name="Walstead R."/>
            <person name="Shah Z."/>
            <person name="Kiflezghi M."/>
            <person name="Wade K."/>
            <person name="Ball S.L."/>
            <person name="Bradley K.W."/>
            <person name="Asai D.J."/>
            <person name="Bowman C.A."/>
            <person name="Russell D.A."/>
            <person name="Pope W.H."/>
            <person name="Jacobs-Sera D."/>
            <person name="Hendrix R.W."/>
            <person name="Hatfull G.F."/>
        </authorList>
    </citation>
    <scope>NUCLEOTIDE SEQUENCE [LARGE SCALE GENOMIC DNA]</scope>
    <source>
        <strain evidence="2 3">DSM 27710</strain>
    </source>
</reference>
<dbReference type="SUPFAM" id="SSF47819">
    <property type="entry name" value="HRDC-like"/>
    <property type="match status" value="2"/>
</dbReference>
<evidence type="ECO:0000259" key="1">
    <source>
        <dbReference type="PROSITE" id="PS50967"/>
    </source>
</evidence>
<organism evidence="2 3">
    <name type="scientific">Vulgatibacter incomptus</name>
    <dbReference type="NCBI Taxonomy" id="1391653"/>
    <lineage>
        <taxon>Bacteria</taxon>
        <taxon>Pseudomonadati</taxon>
        <taxon>Myxococcota</taxon>
        <taxon>Myxococcia</taxon>
        <taxon>Myxococcales</taxon>
        <taxon>Cystobacterineae</taxon>
        <taxon>Vulgatibacteraceae</taxon>
        <taxon>Vulgatibacter</taxon>
    </lineage>
</organism>
<dbReference type="SMART" id="SM00341">
    <property type="entry name" value="HRDC"/>
    <property type="match status" value="2"/>
</dbReference>
<evidence type="ECO:0000313" key="3">
    <source>
        <dbReference type="Proteomes" id="UP000055590"/>
    </source>
</evidence>
<dbReference type="EMBL" id="CP012332">
    <property type="protein sequence ID" value="AKU93285.1"/>
    <property type="molecule type" value="Genomic_DNA"/>
</dbReference>
<protein>
    <submittedName>
        <fullName evidence="2">Ribonuclease D</fullName>
    </submittedName>
</protein>
<dbReference type="KEGG" id="vin:AKJ08_3672"/>
<dbReference type="PANTHER" id="PTHR47649">
    <property type="entry name" value="RIBONUCLEASE D"/>
    <property type="match status" value="1"/>
</dbReference>
<evidence type="ECO:0000313" key="2">
    <source>
        <dbReference type="EMBL" id="AKU93285.1"/>
    </source>
</evidence>
<keyword evidence="3" id="KW-1185">Reference proteome</keyword>
<dbReference type="InterPro" id="IPR002562">
    <property type="entry name" value="3'-5'_exonuclease_dom"/>
</dbReference>
<dbReference type="SMART" id="SM00474">
    <property type="entry name" value="35EXOc"/>
    <property type="match status" value="1"/>
</dbReference>
<feature type="domain" description="HRDC" evidence="1">
    <location>
        <begin position="209"/>
        <end position="289"/>
    </location>
</feature>
<dbReference type="InterPro" id="IPR002121">
    <property type="entry name" value="HRDC_dom"/>
</dbReference>
<dbReference type="CDD" id="cd06142">
    <property type="entry name" value="RNaseD_exo"/>
    <property type="match status" value="1"/>
</dbReference>
<dbReference type="Pfam" id="PF01612">
    <property type="entry name" value="DNA_pol_A_exo1"/>
    <property type="match status" value="1"/>
</dbReference>
<dbReference type="GO" id="GO:0008408">
    <property type="term" value="F:3'-5' exonuclease activity"/>
    <property type="evidence" value="ECO:0007669"/>
    <property type="project" value="InterPro"/>
</dbReference>
<dbReference type="InterPro" id="IPR010997">
    <property type="entry name" value="HRDC-like_sf"/>
</dbReference>
<dbReference type="Pfam" id="PF00570">
    <property type="entry name" value="HRDC"/>
    <property type="match status" value="2"/>
</dbReference>
<dbReference type="GO" id="GO:0003676">
    <property type="term" value="F:nucleic acid binding"/>
    <property type="evidence" value="ECO:0007669"/>
    <property type="project" value="InterPro"/>
</dbReference>
<gene>
    <name evidence="2" type="ORF">AKJ08_3672</name>
</gene>
<feature type="domain" description="HRDC" evidence="1">
    <location>
        <begin position="302"/>
        <end position="375"/>
    </location>
</feature>
<dbReference type="InterPro" id="IPR051086">
    <property type="entry name" value="RNase_D-like"/>
</dbReference>
<dbReference type="AlphaFoldDB" id="A0A0K1PIE5"/>
<dbReference type="STRING" id="1391653.AKJ08_3672"/>
<dbReference type="GO" id="GO:0000166">
    <property type="term" value="F:nucleotide binding"/>
    <property type="evidence" value="ECO:0007669"/>
    <property type="project" value="InterPro"/>
</dbReference>
<dbReference type="InterPro" id="IPR044876">
    <property type="entry name" value="HRDC_dom_sf"/>
</dbReference>
<dbReference type="PROSITE" id="PS50967">
    <property type="entry name" value="HRDC"/>
    <property type="match status" value="2"/>
</dbReference>
<dbReference type="InterPro" id="IPR012337">
    <property type="entry name" value="RNaseH-like_sf"/>
</dbReference>
<dbReference type="RefSeq" id="WP_050727329.1">
    <property type="nucleotide sequence ID" value="NZ_CP012332.1"/>
</dbReference>
<dbReference type="PATRIC" id="fig|1391653.3.peg.3830"/>
<dbReference type="SUPFAM" id="SSF53098">
    <property type="entry name" value="Ribonuclease H-like"/>
    <property type="match status" value="1"/>
</dbReference>
<dbReference type="Gene3D" id="1.10.150.80">
    <property type="entry name" value="HRDC domain"/>
    <property type="match status" value="2"/>
</dbReference>
<dbReference type="Proteomes" id="UP000055590">
    <property type="component" value="Chromosome"/>
</dbReference>
<dbReference type="PANTHER" id="PTHR47649:SF1">
    <property type="entry name" value="RIBONUCLEASE D"/>
    <property type="match status" value="1"/>
</dbReference>
<dbReference type="InterPro" id="IPR036397">
    <property type="entry name" value="RNaseH_sf"/>
</dbReference>
<sequence>MSHHQEHDVLDESGLRRLASSLGKTSLLGVDLETNAMHAYRARLCFVQLATEDEIFVVDTLAPGVEPSSLSGPFLDPSIRKIFHDAQGDLRVLASVGLGIRNLFDTQRAAMYLGLPKIGLGDLVEERFGVRLSKEHQTANFGERPVPRELREYVAGDVRYLLPLAAQLEAEAREKGILEELQLEFERLCAEGSVPETPPTPKLPGPARDDLGLAIAAAADRLRHREASARDVPVGRVLANAAIGEIALRKPRNVKDLSRIPGVKGSFIRPAGDELLAEIGRMVEDAKAGKLPRLAAPEKKRDPLRRGREERLKAWRSEAATARGVVPSVVLPTPVVERLASDPPGDLEALATVKWLGAKRLELYGAAILGALAEP</sequence>
<accession>A0A0K1PIE5</accession>